<feature type="region of interest" description="Disordered" evidence="1">
    <location>
        <begin position="146"/>
        <end position="172"/>
    </location>
</feature>
<name>A0A6P2UX19_BURL3</name>
<feature type="region of interest" description="Disordered" evidence="1">
    <location>
        <begin position="98"/>
        <end position="123"/>
    </location>
</feature>
<sequence>MHSAGRDRGLLRRSRHSSKVRDPMSRDCRIVGRDRSTLLVHFIVWRATVSRWRTSSPACRYKLVVVNDACPRLSLTVRRSSPPSAMCEPAVWRNQCADARSSSSARSPNSGPRERNHAAAPRNMPLMASCTAERWRHRLAPLNGIKSGVSSEREGRGQRPFASRYRRSSLTRSAETGTIRSFSRGKAPFTRLFRTHTRLDARASRPQALAYTAKPSGDATSASPIADAGCFFGTSRNLPVKVTT</sequence>
<proteinExistence type="predicted"/>
<dbReference type="AlphaFoldDB" id="A0A6P2UX19"/>
<evidence type="ECO:0000313" key="3">
    <source>
        <dbReference type="Proteomes" id="UP000494110"/>
    </source>
</evidence>
<feature type="compositionally biased region" description="Basic and acidic residues" evidence="1">
    <location>
        <begin position="1"/>
        <end position="10"/>
    </location>
</feature>
<evidence type="ECO:0000256" key="1">
    <source>
        <dbReference type="SAM" id="MobiDB-lite"/>
    </source>
</evidence>
<feature type="region of interest" description="Disordered" evidence="1">
    <location>
        <begin position="1"/>
        <end position="24"/>
    </location>
</feature>
<reference evidence="2 3" key="1">
    <citation type="submission" date="2019-09" db="EMBL/GenBank/DDBJ databases">
        <authorList>
            <person name="Depoorter E."/>
        </authorList>
    </citation>
    <scope>NUCLEOTIDE SEQUENCE [LARGE SCALE GENOMIC DNA]</scope>
    <source>
        <strain evidence="2">R-39750</strain>
    </source>
</reference>
<accession>A0A6P2UX19</accession>
<protein>
    <submittedName>
        <fullName evidence="2">Uncharacterized protein</fullName>
    </submittedName>
</protein>
<gene>
    <name evidence="2" type="ORF">BLA39750_01273</name>
</gene>
<organism evidence="2 3">
    <name type="scientific">Burkholderia lata (strain ATCC 17760 / DSM 23089 / LMG 22485 / NCIMB 9086 / R18194 / 383)</name>
    <dbReference type="NCBI Taxonomy" id="482957"/>
    <lineage>
        <taxon>Bacteria</taxon>
        <taxon>Pseudomonadati</taxon>
        <taxon>Pseudomonadota</taxon>
        <taxon>Betaproteobacteria</taxon>
        <taxon>Burkholderiales</taxon>
        <taxon>Burkholderiaceae</taxon>
        <taxon>Burkholderia</taxon>
        <taxon>Burkholderia cepacia complex</taxon>
    </lineage>
</organism>
<dbReference type="Proteomes" id="UP000494110">
    <property type="component" value="Unassembled WGS sequence"/>
</dbReference>
<dbReference type="EMBL" id="CABVQN010000004">
    <property type="protein sequence ID" value="VWC82033.1"/>
    <property type="molecule type" value="Genomic_DNA"/>
</dbReference>
<evidence type="ECO:0000313" key="2">
    <source>
        <dbReference type="EMBL" id="VWC82033.1"/>
    </source>
</evidence>